<feature type="region of interest" description="Disordered" evidence="3">
    <location>
        <begin position="1"/>
        <end position="223"/>
    </location>
</feature>
<feature type="compositionally biased region" description="Acidic residues" evidence="3">
    <location>
        <begin position="190"/>
        <end position="216"/>
    </location>
</feature>
<dbReference type="AlphaFoldDB" id="G0NK84"/>
<feature type="compositionally biased region" description="Acidic residues" evidence="3">
    <location>
        <begin position="149"/>
        <end position="164"/>
    </location>
</feature>
<dbReference type="EMBL" id="GL379898">
    <property type="protein sequence ID" value="EGT32845.1"/>
    <property type="molecule type" value="Genomic_DNA"/>
</dbReference>
<evidence type="ECO:0000313" key="6">
    <source>
        <dbReference type="Proteomes" id="UP000008068"/>
    </source>
</evidence>
<dbReference type="OMA" id="FHNERAG"/>
<feature type="domain" description="Micro-fibrillar-associated protein 1 C-terminal" evidence="4">
    <location>
        <begin position="211"/>
        <end position="313"/>
    </location>
</feature>
<feature type="compositionally biased region" description="Basic and acidic residues" evidence="3">
    <location>
        <begin position="80"/>
        <end position="120"/>
    </location>
</feature>
<dbReference type="Proteomes" id="UP000008068">
    <property type="component" value="Unassembled WGS sequence"/>
</dbReference>
<dbReference type="STRING" id="135651.G0NK84"/>
<evidence type="ECO:0000256" key="2">
    <source>
        <dbReference type="SAM" id="Coils"/>
    </source>
</evidence>
<dbReference type="InterPro" id="IPR033194">
    <property type="entry name" value="MFAP1"/>
</dbReference>
<dbReference type="Pfam" id="PF06991">
    <property type="entry name" value="MFAP1"/>
    <property type="match status" value="2"/>
</dbReference>
<organism evidence="6">
    <name type="scientific">Caenorhabditis brenneri</name>
    <name type="common">Nematode worm</name>
    <dbReference type="NCBI Taxonomy" id="135651"/>
    <lineage>
        <taxon>Eukaryota</taxon>
        <taxon>Metazoa</taxon>
        <taxon>Ecdysozoa</taxon>
        <taxon>Nematoda</taxon>
        <taxon>Chromadorea</taxon>
        <taxon>Rhabditida</taxon>
        <taxon>Rhabditina</taxon>
        <taxon>Rhabditomorpha</taxon>
        <taxon>Rhabditoidea</taxon>
        <taxon>Rhabditidae</taxon>
        <taxon>Peloderinae</taxon>
        <taxon>Caenorhabditis</taxon>
    </lineage>
</organism>
<protein>
    <recommendedName>
        <fullName evidence="4">Micro-fibrillar-associated protein 1 C-terminal domain-containing protein</fullName>
    </recommendedName>
</protein>
<dbReference type="InterPro" id="IPR009730">
    <property type="entry name" value="MFAP1_C"/>
</dbReference>
<feature type="compositionally biased region" description="Basic and acidic residues" evidence="3">
    <location>
        <begin position="165"/>
        <end position="189"/>
    </location>
</feature>
<dbReference type="GO" id="GO:0005634">
    <property type="term" value="C:nucleus"/>
    <property type="evidence" value="ECO:0007669"/>
    <property type="project" value="EnsemblMetazoa"/>
</dbReference>
<evidence type="ECO:0000256" key="1">
    <source>
        <dbReference type="ARBA" id="ARBA00008155"/>
    </source>
</evidence>
<feature type="domain" description="Micro-fibrillar-associated protein 1 C-terminal" evidence="4">
    <location>
        <begin position="334"/>
        <end position="445"/>
    </location>
</feature>
<dbReference type="InParanoid" id="G0NK84"/>
<sequence>MGDYTPGFEQRDSDNRSFGHSRLPTLGAIPVKNEKGQTVMQKVKVSRYVAGKTPEYARNHESDSSESDREDDRRRRRQRSSSDEDRRHNRRREDHGRRREVEKPEILGREDEEESSGREQDSDEDEDKKEEKRQRVRMRMLELQRNNREEEEEDEEDSDDDDEEKYERNRRLMREKILKRQEEMKREIKEEVEEEDVEEEEEEESSEEDDSDEDVDPVPRLKPIFTRSKDRITLLKAEKEKELEIQKKIEDEKRAEERKRESAKLVEKVLQEEEEAEKRKTEDRVDLNSVLTDDETENMAYEAWKLREMKRLKVRFLPAVRNGFNVFHNIIFFQRNRDEREAADREKAELDKIHAMTEEERLKYLRLNPKIITNKQNKGKYKFLQKYFHRGAFFLDEEDEVLTRNFAEATNDDQFDKTILPKVMQVKNFGKASRTKYTHLTEEDTTDHQGVWASTNQLNSQFYAKRAGGSRPVFERPATKKRKT</sequence>
<dbReference type="eggNOG" id="KOG1425">
    <property type="taxonomic scope" value="Eukaryota"/>
</dbReference>
<evidence type="ECO:0000256" key="3">
    <source>
        <dbReference type="SAM" id="MobiDB-lite"/>
    </source>
</evidence>
<dbReference type="FunCoup" id="G0NK84">
    <property type="interactions" value="3102"/>
</dbReference>
<proteinExistence type="inferred from homology"/>
<feature type="coiled-coil region" evidence="2">
    <location>
        <begin position="235"/>
        <end position="279"/>
    </location>
</feature>
<evidence type="ECO:0000313" key="5">
    <source>
        <dbReference type="EMBL" id="EGT32845.1"/>
    </source>
</evidence>
<dbReference type="GO" id="GO:0000381">
    <property type="term" value="P:regulation of alternative mRNA splicing, via spliceosome"/>
    <property type="evidence" value="ECO:0007669"/>
    <property type="project" value="EnsemblMetazoa"/>
</dbReference>
<feature type="compositionally biased region" description="Basic and acidic residues" evidence="3">
    <location>
        <begin position="55"/>
        <end position="73"/>
    </location>
</feature>
<keyword evidence="6" id="KW-1185">Reference proteome</keyword>
<dbReference type="HOGENOM" id="CLU_023077_1_0_1"/>
<name>G0NK84_CAEBE</name>
<comment type="similarity">
    <text evidence="1">Belongs to the MFAP1 family.</text>
</comment>
<gene>
    <name evidence="5" type="ORF">CAEBREN_09848</name>
</gene>
<dbReference type="PANTHER" id="PTHR15327">
    <property type="entry name" value="MICROFIBRIL-ASSOCIATED PROTEIN"/>
    <property type="match status" value="1"/>
</dbReference>
<feature type="compositionally biased region" description="Basic and acidic residues" evidence="3">
    <location>
        <begin position="129"/>
        <end position="148"/>
    </location>
</feature>
<dbReference type="OrthoDB" id="1111734at2759"/>
<keyword evidence="2" id="KW-0175">Coiled coil</keyword>
<evidence type="ECO:0000259" key="4">
    <source>
        <dbReference type="Pfam" id="PF06991"/>
    </source>
</evidence>
<accession>G0NK84</accession>
<reference evidence="6" key="1">
    <citation type="submission" date="2011-07" db="EMBL/GenBank/DDBJ databases">
        <authorList>
            <consortium name="Caenorhabditis brenneri Sequencing and Analysis Consortium"/>
            <person name="Wilson R.K."/>
        </authorList>
    </citation>
    <scope>NUCLEOTIDE SEQUENCE [LARGE SCALE GENOMIC DNA]</scope>
    <source>
        <strain evidence="6">PB2801</strain>
    </source>
</reference>